<protein>
    <submittedName>
        <fullName evidence="2">Uncharacterized protein</fullName>
    </submittedName>
</protein>
<dbReference type="Proteomes" id="UP001596443">
    <property type="component" value="Unassembled WGS sequence"/>
</dbReference>
<dbReference type="GeneID" id="81208443"/>
<name>A0ABD5TDY3_9EURY</name>
<keyword evidence="1" id="KW-0812">Transmembrane</keyword>
<proteinExistence type="predicted"/>
<accession>A0ABD5TDY3</accession>
<feature type="transmembrane region" description="Helical" evidence="1">
    <location>
        <begin position="90"/>
        <end position="111"/>
    </location>
</feature>
<gene>
    <name evidence="2" type="ORF">ACFQFD_05315</name>
</gene>
<keyword evidence="1" id="KW-1133">Transmembrane helix</keyword>
<evidence type="ECO:0000313" key="2">
    <source>
        <dbReference type="EMBL" id="MFC6785412.1"/>
    </source>
</evidence>
<organism evidence="2 3">
    <name type="scientific">Halobaculum halobium</name>
    <dbReference type="NCBI Taxonomy" id="3032281"/>
    <lineage>
        <taxon>Archaea</taxon>
        <taxon>Methanobacteriati</taxon>
        <taxon>Methanobacteriota</taxon>
        <taxon>Stenosarchaea group</taxon>
        <taxon>Halobacteria</taxon>
        <taxon>Halobacteriales</taxon>
        <taxon>Haloferacaceae</taxon>
        <taxon>Halobaculum</taxon>
    </lineage>
</organism>
<sequence length="138" mass="14246">MSQAEPLTLIEKARGRGLTGIAKQGIGGWLLALSSSLILGVQALTQVLIVPIDLFVNITEAAGEAFIVSPLGVVIAGSEASAQSIAEFEFLGLPIGTVVVLGSFAIVALYLRQPWSSDFVPGTFTDSLGTGTEEEGEA</sequence>
<dbReference type="AlphaFoldDB" id="A0ABD5TDY3"/>
<feature type="transmembrane region" description="Helical" evidence="1">
    <location>
        <begin position="61"/>
        <end position="78"/>
    </location>
</feature>
<dbReference type="RefSeq" id="WP_284062269.1">
    <property type="nucleotide sequence ID" value="NZ_CP126158.1"/>
</dbReference>
<keyword evidence="1" id="KW-0472">Membrane</keyword>
<feature type="transmembrane region" description="Helical" evidence="1">
    <location>
        <begin position="26"/>
        <end position="49"/>
    </location>
</feature>
<reference evidence="2 3" key="1">
    <citation type="journal article" date="2019" name="Int. J. Syst. Evol. Microbiol.">
        <title>The Global Catalogue of Microorganisms (GCM) 10K type strain sequencing project: providing services to taxonomists for standard genome sequencing and annotation.</title>
        <authorList>
            <consortium name="The Broad Institute Genomics Platform"/>
            <consortium name="The Broad Institute Genome Sequencing Center for Infectious Disease"/>
            <person name="Wu L."/>
            <person name="Ma J."/>
        </authorList>
    </citation>
    <scope>NUCLEOTIDE SEQUENCE [LARGE SCALE GENOMIC DNA]</scope>
    <source>
        <strain evidence="2 3">SYNS20</strain>
    </source>
</reference>
<comment type="caution">
    <text evidence="2">The sequence shown here is derived from an EMBL/GenBank/DDBJ whole genome shotgun (WGS) entry which is preliminary data.</text>
</comment>
<evidence type="ECO:0000256" key="1">
    <source>
        <dbReference type="SAM" id="Phobius"/>
    </source>
</evidence>
<keyword evidence="3" id="KW-1185">Reference proteome</keyword>
<evidence type="ECO:0000313" key="3">
    <source>
        <dbReference type="Proteomes" id="UP001596443"/>
    </source>
</evidence>
<dbReference type="EMBL" id="JBHSWX010000012">
    <property type="protein sequence ID" value="MFC6785412.1"/>
    <property type="molecule type" value="Genomic_DNA"/>
</dbReference>